<dbReference type="Gene3D" id="3.10.129.10">
    <property type="entry name" value="Hotdog Thioesterase"/>
    <property type="match status" value="1"/>
</dbReference>
<dbReference type="InterPro" id="IPR029069">
    <property type="entry name" value="HotDog_dom_sf"/>
</dbReference>
<keyword evidence="5" id="KW-1185">Reference proteome</keyword>
<dbReference type="Pfam" id="PF03061">
    <property type="entry name" value="4HBT"/>
    <property type="match status" value="1"/>
</dbReference>
<dbReference type="EMBL" id="KN847521">
    <property type="protein sequence ID" value="KIV95802.1"/>
    <property type="molecule type" value="Genomic_DNA"/>
</dbReference>
<gene>
    <name evidence="4" type="ORF">PV10_03412</name>
</gene>
<evidence type="ECO:0000256" key="2">
    <source>
        <dbReference type="ARBA" id="ARBA00022801"/>
    </source>
</evidence>
<dbReference type="GO" id="GO:0047617">
    <property type="term" value="F:fatty acyl-CoA hydrolase activity"/>
    <property type="evidence" value="ECO:0007669"/>
    <property type="project" value="InterPro"/>
</dbReference>
<dbReference type="AlphaFoldDB" id="A0A0D1ZMC0"/>
<dbReference type="InterPro" id="IPR039298">
    <property type="entry name" value="ACOT13"/>
</dbReference>
<dbReference type="InterPro" id="IPR006683">
    <property type="entry name" value="Thioestr_dom"/>
</dbReference>
<organism evidence="4 5">
    <name type="scientific">Exophiala mesophila</name>
    <name type="common">Black yeast-like fungus</name>
    <dbReference type="NCBI Taxonomy" id="212818"/>
    <lineage>
        <taxon>Eukaryota</taxon>
        <taxon>Fungi</taxon>
        <taxon>Dikarya</taxon>
        <taxon>Ascomycota</taxon>
        <taxon>Pezizomycotina</taxon>
        <taxon>Eurotiomycetes</taxon>
        <taxon>Chaetothyriomycetidae</taxon>
        <taxon>Chaetothyriales</taxon>
        <taxon>Herpotrichiellaceae</taxon>
        <taxon>Exophiala</taxon>
    </lineage>
</organism>
<keyword evidence="2" id="KW-0378">Hydrolase</keyword>
<reference evidence="4 5" key="1">
    <citation type="submission" date="2015-01" db="EMBL/GenBank/DDBJ databases">
        <title>The Genome Sequence of Exophiala mesophila CBS40295.</title>
        <authorList>
            <consortium name="The Broad Institute Genomics Platform"/>
            <person name="Cuomo C."/>
            <person name="de Hoog S."/>
            <person name="Gorbushina A."/>
            <person name="Stielow B."/>
            <person name="Teixiera M."/>
            <person name="Abouelleil A."/>
            <person name="Chapman S.B."/>
            <person name="Priest M."/>
            <person name="Young S.K."/>
            <person name="Wortman J."/>
            <person name="Nusbaum C."/>
            <person name="Birren B."/>
        </authorList>
    </citation>
    <scope>NUCLEOTIDE SEQUENCE [LARGE SCALE GENOMIC DNA]</scope>
    <source>
        <strain evidence="4 5">CBS 40295</strain>
    </source>
</reference>
<dbReference type="RefSeq" id="XP_016227376.1">
    <property type="nucleotide sequence ID" value="XM_016367858.1"/>
</dbReference>
<comment type="similarity">
    <text evidence="1">Belongs to the thioesterase PaaI family.</text>
</comment>
<dbReference type="STRING" id="212818.A0A0D1ZMC0"/>
<dbReference type="GeneID" id="27321257"/>
<evidence type="ECO:0000313" key="5">
    <source>
        <dbReference type="Proteomes" id="UP000054302"/>
    </source>
</evidence>
<dbReference type="OMA" id="VECESNR"/>
<dbReference type="PANTHER" id="PTHR21660">
    <property type="entry name" value="THIOESTERASE SUPERFAMILY MEMBER-RELATED"/>
    <property type="match status" value="1"/>
</dbReference>
<name>A0A0D1ZMC0_EXOME</name>
<dbReference type="PANTHER" id="PTHR21660:SF1">
    <property type="entry name" value="ACYL-COENZYME A THIOESTERASE 13"/>
    <property type="match status" value="1"/>
</dbReference>
<evidence type="ECO:0000259" key="3">
    <source>
        <dbReference type="Pfam" id="PF03061"/>
    </source>
</evidence>
<sequence length="179" mass="19508">MANPTPPVGNTPPRKHFFQNLKLWHLPMRERVLALHKEITRDDGYRGFDTISLEGTNLTLVECESNRTVWEMDIPAHVCNKSGNLHGGAAATILDNLTSTALVTIAREGFLDSGHVSRTITMSYLRPVPLGSKARIECDVQAAGKNTANLLGKIIVNGKLAVTCVHDKAVFSIKPAAKL</sequence>
<proteinExistence type="inferred from homology"/>
<dbReference type="Proteomes" id="UP000054302">
    <property type="component" value="Unassembled WGS sequence"/>
</dbReference>
<dbReference type="HOGENOM" id="CLU_089876_1_1_1"/>
<dbReference type="OrthoDB" id="2831072at2759"/>
<protein>
    <recommendedName>
        <fullName evidence="3">Thioesterase domain-containing protein</fullName>
    </recommendedName>
</protein>
<dbReference type="CDD" id="cd03443">
    <property type="entry name" value="PaaI_thioesterase"/>
    <property type="match status" value="1"/>
</dbReference>
<feature type="domain" description="Thioesterase" evidence="3">
    <location>
        <begin position="83"/>
        <end position="150"/>
    </location>
</feature>
<accession>A0A0D1ZMC0</accession>
<evidence type="ECO:0000256" key="1">
    <source>
        <dbReference type="ARBA" id="ARBA00008324"/>
    </source>
</evidence>
<dbReference type="VEuPathDB" id="FungiDB:PV10_03412"/>
<dbReference type="SUPFAM" id="SSF54637">
    <property type="entry name" value="Thioesterase/thiol ester dehydrase-isomerase"/>
    <property type="match status" value="1"/>
</dbReference>
<evidence type="ECO:0000313" key="4">
    <source>
        <dbReference type="EMBL" id="KIV95802.1"/>
    </source>
</evidence>